<dbReference type="WBParaSite" id="L893_g16088.t1">
    <property type="protein sequence ID" value="L893_g16088.t1"/>
    <property type="gene ID" value="L893_g16088"/>
</dbReference>
<proteinExistence type="predicted"/>
<accession>A0A1I7YGC2</accession>
<organism evidence="1 2">
    <name type="scientific">Steinernema glaseri</name>
    <dbReference type="NCBI Taxonomy" id="37863"/>
    <lineage>
        <taxon>Eukaryota</taxon>
        <taxon>Metazoa</taxon>
        <taxon>Ecdysozoa</taxon>
        <taxon>Nematoda</taxon>
        <taxon>Chromadorea</taxon>
        <taxon>Rhabditida</taxon>
        <taxon>Tylenchina</taxon>
        <taxon>Panagrolaimomorpha</taxon>
        <taxon>Strongyloidoidea</taxon>
        <taxon>Steinernematidae</taxon>
        <taxon>Steinernema</taxon>
    </lineage>
</organism>
<evidence type="ECO:0000313" key="1">
    <source>
        <dbReference type="Proteomes" id="UP000095287"/>
    </source>
</evidence>
<name>A0A1I7YGC2_9BILA</name>
<keyword evidence="1" id="KW-1185">Reference proteome</keyword>
<dbReference type="Proteomes" id="UP000095287">
    <property type="component" value="Unplaced"/>
</dbReference>
<reference evidence="2" key="1">
    <citation type="submission" date="2016-11" db="UniProtKB">
        <authorList>
            <consortium name="WormBaseParasite"/>
        </authorList>
    </citation>
    <scope>IDENTIFICATION</scope>
</reference>
<sequence length="93" mass="10608">MLHHNRGQLDLTAEQTSSGCAKTSGIARPVARVLTTCPTTFHNSRLQWPQFCYSTEKTYFVFMVQKTSLTYAEMIRGRYFTCLLALETSCTFL</sequence>
<protein>
    <submittedName>
        <fullName evidence="2">Uncharacterized protein</fullName>
    </submittedName>
</protein>
<evidence type="ECO:0000313" key="2">
    <source>
        <dbReference type="WBParaSite" id="L893_g16088.t1"/>
    </source>
</evidence>
<dbReference type="AlphaFoldDB" id="A0A1I7YGC2"/>